<dbReference type="EMBL" id="ML986815">
    <property type="protein sequence ID" value="KAF2257920.1"/>
    <property type="molecule type" value="Genomic_DNA"/>
</dbReference>
<dbReference type="GO" id="GO:0012505">
    <property type="term" value="C:endomembrane system"/>
    <property type="evidence" value="ECO:0007669"/>
    <property type="project" value="UniProtKB-SubCell"/>
</dbReference>
<feature type="transmembrane region" description="Helical" evidence="8">
    <location>
        <begin position="75"/>
        <end position="94"/>
    </location>
</feature>
<dbReference type="SUPFAM" id="SSF103473">
    <property type="entry name" value="MFS general substrate transporter"/>
    <property type="match status" value="1"/>
</dbReference>
<comment type="subcellular location">
    <subcellularLocation>
        <location evidence="1">Endomembrane system</location>
        <topology evidence="1">Multi-pass membrane protein</topology>
    </subcellularLocation>
</comment>
<dbReference type="Proteomes" id="UP000800093">
    <property type="component" value="Unassembled WGS sequence"/>
</dbReference>
<dbReference type="GO" id="GO:0046943">
    <property type="term" value="F:carboxylic acid transmembrane transporter activity"/>
    <property type="evidence" value="ECO:0007669"/>
    <property type="project" value="UniProtKB-ARBA"/>
</dbReference>
<feature type="transmembrane region" description="Helical" evidence="8">
    <location>
        <begin position="140"/>
        <end position="161"/>
    </location>
</feature>
<feature type="transmembrane region" description="Helical" evidence="8">
    <location>
        <begin position="265"/>
        <end position="287"/>
    </location>
</feature>
<evidence type="ECO:0000256" key="6">
    <source>
        <dbReference type="ARBA" id="ARBA00023136"/>
    </source>
</evidence>
<feature type="region of interest" description="Disordered" evidence="7">
    <location>
        <begin position="554"/>
        <end position="585"/>
    </location>
</feature>
<feature type="transmembrane region" description="Helical" evidence="8">
    <location>
        <begin position="173"/>
        <end position="191"/>
    </location>
</feature>
<dbReference type="AlphaFoldDB" id="A0A9P4K0H6"/>
<evidence type="ECO:0000256" key="1">
    <source>
        <dbReference type="ARBA" id="ARBA00004127"/>
    </source>
</evidence>
<feature type="transmembrane region" description="Helical" evidence="8">
    <location>
        <begin position="405"/>
        <end position="424"/>
    </location>
</feature>
<feature type="transmembrane region" description="Helical" evidence="8">
    <location>
        <begin position="375"/>
        <end position="393"/>
    </location>
</feature>
<dbReference type="PANTHER" id="PTHR23501">
    <property type="entry name" value="MAJOR FACILITATOR SUPERFAMILY"/>
    <property type="match status" value="1"/>
</dbReference>
<feature type="transmembrane region" description="Helical" evidence="8">
    <location>
        <begin position="236"/>
        <end position="259"/>
    </location>
</feature>
<feature type="transmembrane region" description="Helical" evidence="8">
    <location>
        <begin position="115"/>
        <end position="134"/>
    </location>
</feature>
<sequence>MDNSNNKQSDKITAPPSPDELSQVEEKKLNENVEFNEQTNYLPTGKVVMVFVVCGFIDFLTLIDQTSLAPALSTISSGLGAGTSIAWIAGGYFLTSTSFQLLYGRLSDIWSRKAILLFGFGIFFFGSLAASLATSAEQLIAFRAIIGIGGGGLMTIAQAIVSDIVPLRERGKYQGIFGAFVALGNGIGPIIGGELVKSSWRWIFRLNMPLTAISVLGVLFYMPLKRVEGSWKRKVAAVDFLGAFLALSGSTLIVLALTWAGGEKLWSSTAVIASLVVGFIVCVAFVLWEYKGAALPLIRLHIFKARVVNGAALTQFINGWNFVTQVYYIPTFYQLVNGYSPVKSGALLLPVTLTQTLFSTLSGLVVHKTGRYRECILCGWAVWAIGLGLYSTLDESSGLGKQIGYGILTGFGVGQTLQPSLIAIQAGVDRKEMAVVTTFRSFIRNLGATLGLAVAGSIINNSLRSSLASVTAVQQSDIQWLLNNPSRVLDGPVRLPSSNISIDLEKVIVSSYKKGFRIVFIVGASLAALAFVFAFLLLPQVELNRADDQKLKEEGKKFVGQSRKRKTAKGAVTPESAGAIRNDSA</sequence>
<feature type="transmembrane region" description="Helical" evidence="8">
    <location>
        <begin position="307"/>
        <end position="327"/>
    </location>
</feature>
<protein>
    <submittedName>
        <fullName evidence="10">MFS drug transporter</fullName>
    </submittedName>
</protein>
<evidence type="ECO:0000259" key="9">
    <source>
        <dbReference type="PROSITE" id="PS50850"/>
    </source>
</evidence>
<reference evidence="11" key="1">
    <citation type="journal article" date="2020" name="Stud. Mycol.">
        <title>101 Dothideomycetes genomes: A test case for predicting lifestyles and emergence of pathogens.</title>
        <authorList>
            <person name="Haridas S."/>
            <person name="Albert R."/>
            <person name="Binder M."/>
            <person name="Bloem J."/>
            <person name="LaButti K."/>
            <person name="Salamov A."/>
            <person name="Andreopoulos B."/>
            <person name="Baker S."/>
            <person name="Barry K."/>
            <person name="Bills G."/>
            <person name="Bluhm B."/>
            <person name="Cannon C."/>
            <person name="Castanera R."/>
            <person name="Culley D."/>
            <person name="Daum C."/>
            <person name="Ezra D."/>
            <person name="Gonzalez J."/>
            <person name="Henrissat B."/>
            <person name="Kuo A."/>
            <person name="Liang C."/>
            <person name="Lipzen A."/>
            <person name="Lutzoni F."/>
            <person name="Magnuson J."/>
            <person name="Mondo S."/>
            <person name="Nolan M."/>
            <person name="Ohm R."/>
            <person name="Pangilinan J."/>
            <person name="Park H.-J."/>
            <person name="Ramirez L."/>
            <person name="Alfaro M."/>
            <person name="Sun H."/>
            <person name="Tritt A."/>
            <person name="Yoshinaga Y."/>
            <person name="Zwiers L.-H."/>
            <person name="Turgeon B."/>
            <person name="Goodwin S."/>
            <person name="Spatafora J."/>
            <person name="Crous P."/>
            <person name="Grigoriev I."/>
        </authorList>
    </citation>
    <scope>NUCLEOTIDE SEQUENCE [LARGE SCALE GENOMIC DNA]</scope>
    <source>
        <strain evidence="11">CBS 304.66</strain>
    </source>
</reference>
<feature type="region of interest" description="Disordered" evidence="7">
    <location>
        <begin position="1"/>
        <end position="23"/>
    </location>
</feature>
<dbReference type="GO" id="GO:0005886">
    <property type="term" value="C:plasma membrane"/>
    <property type="evidence" value="ECO:0007669"/>
    <property type="project" value="TreeGrafter"/>
</dbReference>
<dbReference type="Gene3D" id="1.20.1720.10">
    <property type="entry name" value="Multidrug resistance protein D"/>
    <property type="match status" value="1"/>
</dbReference>
<keyword evidence="11" id="KW-1185">Reference proteome</keyword>
<evidence type="ECO:0000256" key="5">
    <source>
        <dbReference type="ARBA" id="ARBA00022989"/>
    </source>
</evidence>
<feature type="transmembrane region" description="Helical" evidence="8">
    <location>
        <begin position="347"/>
        <end position="366"/>
    </location>
</feature>
<keyword evidence="3" id="KW-0813">Transport</keyword>
<evidence type="ECO:0000256" key="8">
    <source>
        <dbReference type="SAM" id="Phobius"/>
    </source>
</evidence>
<dbReference type="FunFam" id="1.20.1720.10:FF:000013">
    <property type="entry name" value="Related to multidrug resistance proteins"/>
    <property type="match status" value="1"/>
</dbReference>
<dbReference type="Gene3D" id="1.20.1250.20">
    <property type="entry name" value="MFS general substrate transporter like domains"/>
    <property type="match status" value="1"/>
</dbReference>
<evidence type="ECO:0000313" key="10">
    <source>
        <dbReference type="EMBL" id="KAF2257920.1"/>
    </source>
</evidence>
<dbReference type="OrthoDB" id="6770063at2759"/>
<organism evidence="10 11">
    <name type="scientific">Lojkania enalia</name>
    <dbReference type="NCBI Taxonomy" id="147567"/>
    <lineage>
        <taxon>Eukaryota</taxon>
        <taxon>Fungi</taxon>
        <taxon>Dikarya</taxon>
        <taxon>Ascomycota</taxon>
        <taxon>Pezizomycotina</taxon>
        <taxon>Dothideomycetes</taxon>
        <taxon>Pleosporomycetidae</taxon>
        <taxon>Pleosporales</taxon>
        <taxon>Pleosporales incertae sedis</taxon>
        <taxon>Lojkania</taxon>
    </lineage>
</organism>
<evidence type="ECO:0000256" key="7">
    <source>
        <dbReference type="SAM" id="MobiDB-lite"/>
    </source>
</evidence>
<evidence type="ECO:0000256" key="4">
    <source>
        <dbReference type="ARBA" id="ARBA00022692"/>
    </source>
</evidence>
<comment type="similarity">
    <text evidence="2">Belongs to the major facilitator superfamily.</text>
</comment>
<keyword evidence="5 8" id="KW-1133">Transmembrane helix</keyword>
<dbReference type="Pfam" id="PF07690">
    <property type="entry name" value="MFS_1"/>
    <property type="match status" value="1"/>
</dbReference>
<feature type="domain" description="Major facilitator superfamily (MFS) profile" evidence="9">
    <location>
        <begin position="50"/>
        <end position="542"/>
    </location>
</feature>
<dbReference type="PRINTS" id="PR01036">
    <property type="entry name" value="TCRTETB"/>
</dbReference>
<dbReference type="InterPro" id="IPR011701">
    <property type="entry name" value="MFS"/>
</dbReference>
<evidence type="ECO:0000256" key="3">
    <source>
        <dbReference type="ARBA" id="ARBA00022448"/>
    </source>
</evidence>
<gene>
    <name evidence="10" type="ORF">CC78DRAFT_480772</name>
</gene>
<keyword evidence="6 8" id="KW-0472">Membrane</keyword>
<keyword evidence="4 8" id="KW-0812">Transmembrane</keyword>
<evidence type="ECO:0000313" key="11">
    <source>
        <dbReference type="Proteomes" id="UP000800093"/>
    </source>
</evidence>
<dbReference type="InterPro" id="IPR020846">
    <property type="entry name" value="MFS_dom"/>
</dbReference>
<name>A0A9P4K0H6_9PLEO</name>
<feature type="transmembrane region" description="Helical" evidence="8">
    <location>
        <begin position="518"/>
        <end position="538"/>
    </location>
</feature>
<dbReference type="PROSITE" id="PS50850">
    <property type="entry name" value="MFS"/>
    <property type="match status" value="1"/>
</dbReference>
<accession>A0A9P4K0H6</accession>
<proteinExistence type="inferred from homology"/>
<dbReference type="InterPro" id="IPR036259">
    <property type="entry name" value="MFS_trans_sf"/>
</dbReference>
<feature type="transmembrane region" description="Helical" evidence="8">
    <location>
        <begin position="47"/>
        <end position="63"/>
    </location>
</feature>
<feature type="transmembrane region" description="Helical" evidence="8">
    <location>
        <begin position="203"/>
        <end position="224"/>
    </location>
</feature>
<evidence type="ECO:0000256" key="2">
    <source>
        <dbReference type="ARBA" id="ARBA00008335"/>
    </source>
</evidence>
<dbReference type="PANTHER" id="PTHR23501:SF189">
    <property type="entry name" value="DRUG TRANSPORTER, PUTATIVE (AFU_ORTHOLOGUE AFUA_4G03920)-RELATED"/>
    <property type="match status" value="1"/>
</dbReference>
<comment type="caution">
    <text evidence="10">The sequence shown here is derived from an EMBL/GenBank/DDBJ whole genome shotgun (WGS) entry which is preliminary data.</text>
</comment>